<accession>W7JV85</accession>
<keyword evidence="2" id="KW-1185">Reference proteome</keyword>
<gene>
    <name evidence="1" type="ORF">PFNF54_02612</name>
</gene>
<dbReference type="AlphaFoldDB" id="W7JV85"/>
<organism evidence="1 2">
    <name type="scientific">Plasmodium falciparum (isolate NF54)</name>
    <dbReference type="NCBI Taxonomy" id="5843"/>
    <lineage>
        <taxon>Eukaryota</taxon>
        <taxon>Sar</taxon>
        <taxon>Alveolata</taxon>
        <taxon>Apicomplexa</taxon>
        <taxon>Aconoidasida</taxon>
        <taxon>Haemosporida</taxon>
        <taxon>Plasmodiidae</taxon>
        <taxon>Plasmodium</taxon>
        <taxon>Plasmodium (Laverania)</taxon>
    </lineage>
</organism>
<proteinExistence type="predicted"/>
<protein>
    <submittedName>
        <fullName evidence="1">Uncharacterized protein</fullName>
    </submittedName>
</protein>
<dbReference type="Proteomes" id="UP000030673">
    <property type="component" value="Unassembled WGS sequence"/>
</dbReference>
<reference evidence="1 2" key="1">
    <citation type="submission" date="2013-02" db="EMBL/GenBank/DDBJ databases">
        <title>The Genome Sequence of Plasmodium falciparum NF54.</title>
        <authorList>
            <consortium name="The Broad Institute Genome Sequencing Platform"/>
            <consortium name="The Broad Institute Genome Sequencing Center for Infectious Disease"/>
            <person name="Neafsey D."/>
            <person name="Cheeseman I."/>
            <person name="Volkman S."/>
            <person name="Adams J."/>
            <person name="Walker B."/>
            <person name="Young S.K."/>
            <person name="Zeng Q."/>
            <person name="Gargeya S."/>
            <person name="Fitzgerald M."/>
            <person name="Haas B."/>
            <person name="Abouelleil A."/>
            <person name="Alvarado L."/>
            <person name="Arachchi H.M."/>
            <person name="Berlin A.M."/>
            <person name="Chapman S.B."/>
            <person name="Dewar J."/>
            <person name="Goldberg J."/>
            <person name="Griggs A."/>
            <person name="Gujja S."/>
            <person name="Hansen M."/>
            <person name="Howarth C."/>
            <person name="Imamovic A."/>
            <person name="Larimer J."/>
            <person name="McCowan C."/>
            <person name="Murphy C."/>
            <person name="Neiman D."/>
            <person name="Pearson M."/>
            <person name="Priest M."/>
            <person name="Roberts A."/>
            <person name="Saif S."/>
            <person name="Shea T."/>
            <person name="Sisk P."/>
            <person name="Sykes S."/>
            <person name="Wortman J."/>
            <person name="Nusbaum C."/>
            <person name="Birren B."/>
        </authorList>
    </citation>
    <scope>NUCLEOTIDE SEQUENCE [LARGE SCALE GENOMIC DNA]</scope>
    <source>
        <strain evidence="1 2">NF54</strain>
    </source>
</reference>
<evidence type="ECO:0000313" key="1">
    <source>
        <dbReference type="EMBL" id="EWC88581.1"/>
    </source>
</evidence>
<evidence type="ECO:0000313" key="2">
    <source>
        <dbReference type="Proteomes" id="UP000030673"/>
    </source>
</evidence>
<dbReference type="EMBL" id="KE123807">
    <property type="protein sequence ID" value="EWC88581.1"/>
    <property type="molecule type" value="Genomic_DNA"/>
</dbReference>
<sequence>MCFFFFFKSSQNKSSQIKFSQIKSSHNHFAHFYIFVKNIKRYCLFFFSLL</sequence>
<name>W7JV85_PLAFO</name>